<dbReference type="EMBL" id="ML986486">
    <property type="protein sequence ID" value="KAF2279447.1"/>
    <property type="molecule type" value="Genomic_DNA"/>
</dbReference>
<feature type="compositionally biased region" description="Polar residues" evidence="1">
    <location>
        <begin position="169"/>
        <end position="179"/>
    </location>
</feature>
<evidence type="ECO:0000313" key="2">
    <source>
        <dbReference type="EMBL" id="KAF2279447.1"/>
    </source>
</evidence>
<gene>
    <name evidence="2" type="ORF">EI97DRAFT_498909</name>
</gene>
<accession>A0A6A6JST1</accession>
<feature type="region of interest" description="Disordered" evidence="1">
    <location>
        <begin position="169"/>
        <end position="192"/>
    </location>
</feature>
<organism evidence="2 3">
    <name type="scientific">Westerdykella ornata</name>
    <dbReference type="NCBI Taxonomy" id="318751"/>
    <lineage>
        <taxon>Eukaryota</taxon>
        <taxon>Fungi</taxon>
        <taxon>Dikarya</taxon>
        <taxon>Ascomycota</taxon>
        <taxon>Pezizomycotina</taxon>
        <taxon>Dothideomycetes</taxon>
        <taxon>Pleosporomycetidae</taxon>
        <taxon>Pleosporales</taxon>
        <taxon>Sporormiaceae</taxon>
        <taxon>Westerdykella</taxon>
    </lineage>
</organism>
<evidence type="ECO:0000313" key="3">
    <source>
        <dbReference type="Proteomes" id="UP000800097"/>
    </source>
</evidence>
<name>A0A6A6JST1_WESOR</name>
<keyword evidence="3" id="KW-1185">Reference proteome</keyword>
<sequence length="214" mass="23830">MSEMERDGEVRGRDVILAEIRRSTEHDYAASWRGCWPVDELGNSTSSKGSDCDEVAAVAVTPSGRVSTSVWILPTAEAFDSTLRCSTPGNSTELPGRICRRNRINSLAQPYGSADADEDPVGKHLLAQMRFSVKLLTAFMQCNISMPMGNQQSIRRTRYTLRMNQSRSQIDYPSRQNDPASPPIPFPATQYRGQWSPTIHFPHNILCEKSPPGE</sequence>
<reference evidence="2" key="1">
    <citation type="journal article" date="2020" name="Stud. Mycol.">
        <title>101 Dothideomycetes genomes: a test case for predicting lifestyles and emergence of pathogens.</title>
        <authorList>
            <person name="Haridas S."/>
            <person name="Albert R."/>
            <person name="Binder M."/>
            <person name="Bloem J."/>
            <person name="Labutti K."/>
            <person name="Salamov A."/>
            <person name="Andreopoulos B."/>
            <person name="Baker S."/>
            <person name="Barry K."/>
            <person name="Bills G."/>
            <person name="Bluhm B."/>
            <person name="Cannon C."/>
            <person name="Castanera R."/>
            <person name="Culley D."/>
            <person name="Daum C."/>
            <person name="Ezra D."/>
            <person name="Gonzalez J."/>
            <person name="Henrissat B."/>
            <person name="Kuo A."/>
            <person name="Liang C."/>
            <person name="Lipzen A."/>
            <person name="Lutzoni F."/>
            <person name="Magnuson J."/>
            <person name="Mondo S."/>
            <person name="Nolan M."/>
            <person name="Ohm R."/>
            <person name="Pangilinan J."/>
            <person name="Park H.-J."/>
            <person name="Ramirez L."/>
            <person name="Alfaro M."/>
            <person name="Sun H."/>
            <person name="Tritt A."/>
            <person name="Yoshinaga Y."/>
            <person name="Zwiers L.-H."/>
            <person name="Turgeon B."/>
            <person name="Goodwin S."/>
            <person name="Spatafora J."/>
            <person name="Crous P."/>
            <person name="Grigoriev I."/>
        </authorList>
    </citation>
    <scope>NUCLEOTIDE SEQUENCE</scope>
    <source>
        <strain evidence="2">CBS 379.55</strain>
    </source>
</reference>
<dbReference type="GeneID" id="54555754"/>
<proteinExistence type="predicted"/>
<dbReference type="Proteomes" id="UP000800097">
    <property type="component" value="Unassembled WGS sequence"/>
</dbReference>
<evidence type="ECO:0000256" key="1">
    <source>
        <dbReference type="SAM" id="MobiDB-lite"/>
    </source>
</evidence>
<dbReference type="AlphaFoldDB" id="A0A6A6JST1"/>
<dbReference type="RefSeq" id="XP_033656986.1">
    <property type="nucleotide sequence ID" value="XM_033802579.1"/>
</dbReference>
<protein>
    <submittedName>
        <fullName evidence="2">Uncharacterized protein</fullName>
    </submittedName>
</protein>